<dbReference type="Pfam" id="PF00028">
    <property type="entry name" value="Cadherin"/>
    <property type="match status" value="3"/>
</dbReference>
<dbReference type="GO" id="GO:0016342">
    <property type="term" value="C:catenin complex"/>
    <property type="evidence" value="ECO:0007669"/>
    <property type="project" value="TreeGrafter"/>
</dbReference>
<dbReference type="GO" id="GO:0005509">
    <property type="term" value="F:calcium ion binding"/>
    <property type="evidence" value="ECO:0007669"/>
    <property type="project" value="UniProtKB-UniRule"/>
</dbReference>
<feature type="domain" description="Cadherin" evidence="13">
    <location>
        <begin position="3"/>
        <end position="74"/>
    </location>
</feature>
<dbReference type="InterPro" id="IPR039808">
    <property type="entry name" value="Cadherin"/>
</dbReference>
<gene>
    <name evidence="14" type="ORF">GDO78_012656</name>
</gene>
<keyword evidence="6 12" id="KW-1133">Transmembrane helix</keyword>
<dbReference type="SUPFAM" id="SSF49313">
    <property type="entry name" value="Cadherin-like"/>
    <property type="match status" value="3"/>
</dbReference>
<dbReference type="InterPro" id="IPR027397">
    <property type="entry name" value="Catenin-bd_sf"/>
</dbReference>
<keyword evidence="15" id="KW-1185">Reference proteome</keyword>
<evidence type="ECO:0000256" key="3">
    <source>
        <dbReference type="ARBA" id="ARBA00022737"/>
    </source>
</evidence>
<comment type="subcellular location">
    <subcellularLocation>
        <location evidence="1 9">Cell membrane</location>
        <topology evidence="1 9">Single-pass type I membrane protein</topology>
    </subcellularLocation>
</comment>
<feature type="domain" description="Cadherin" evidence="13">
    <location>
        <begin position="178"/>
        <end position="295"/>
    </location>
</feature>
<dbReference type="FunFam" id="2.60.40.60:FF:000014">
    <property type="entry name" value="Cadherin 8"/>
    <property type="match status" value="1"/>
</dbReference>
<evidence type="ECO:0000256" key="10">
    <source>
        <dbReference type="RuleBase" id="RU004357"/>
    </source>
</evidence>
<dbReference type="OrthoDB" id="6252479at2759"/>
<dbReference type="GO" id="GO:0044331">
    <property type="term" value="P:cell-cell adhesion mediated by cadherin"/>
    <property type="evidence" value="ECO:0007669"/>
    <property type="project" value="TreeGrafter"/>
</dbReference>
<name>A0A8J6F1Y9_ELECQ</name>
<keyword evidence="4 8" id="KW-0106">Calcium</keyword>
<feature type="domain" description="Cadherin" evidence="13">
    <location>
        <begin position="75"/>
        <end position="178"/>
    </location>
</feature>
<dbReference type="GO" id="GO:0000902">
    <property type="term" value="P:cell morphogenesis"/>
    <property type="evidence" value="ECO:0007669"/>
    <property type="project" value="TreeGrafter"/>
</dbReference>
<evidence type="ECO:0000256" key="5">
    <source>
        <dbReference type="ARBA" id="ARBA00022889"/>
    </source>
</evidence>
<accession>A0A8J6F1Y9</accession>
<dbReference type="GO" id="GO:0016339">
    <property type="term" value="P:calcium-dependent cell-cell adhesion via plasma membrane cell adhesion molecules"/>
    <property type="evidence" value="ECO:0007669"/>
    <property type="project" value="TreeGrafter"/>
</dbReference>
<dbReference type="Pfam" id="PF01049">
    <property type="entry name" value="CADH_Y-type_LIR"/>
    <property type="match status" value="1"/>
</dbReference>
<feature type="transmembrane region" description="Helical" evidence="12">
    <location>
        <begin position="295"/>
        <end position="322"/>
    </location>
</feature>
<feature type="region of interest" description="Disordered" evidence="11">
    <location>
        <begin position="203"/>
        <end position="224"/>
    </location>
</feature>
<dbReference type="PANTHER" id="PTHR24027:SF323">
    <property type="entry name" value="CADHERIN-19"/>
    <property type="match status" value="1"/>
</dbReference>
<dbReference type="PRINTS" id="PR00205">
    <property type="entry name" value="CADHERIN"/>
</dbReference>
<dbReference type="SMART" id="SM00112">
    <property type="entry name" value="CA"/>
    <property type="match status" value="3"/>
</dbReference>
<evidence type="ECO:0000256" key="7">
    <source>
        <dbReference type="ARBA" id="ARBA00023136"/>
    </source>
</evidence>
<dbReference type="PROSITE" id="PS00232">
    <property type="entry name" value="CADHERIN_1"/>
    <property type="match status" value="1"/>
</dbReference>
<dbReference type="GO" id="GO:0005912">
    <property type="term" value="C:adherens junction"/>
    <property type="evidence" value="ECO:0007669"/>
    <property type="project" value="TreeGrafter"/>
</dbReference>
<evidence type="ECO:0000313" key="15">
    <source>
        <dbReference type="Proteomes" id="UP000770717"/>
    </source>
</evidence>
<protein>
    <recommendedName>
        <fullName evidence="13">Cadherin domain-containing protein</fullName>
    </recommendedName>
</protein>
<dbReference type="AlphaFoldDB" id="A0A8J6F1Y9"/>
<dbReference type="Proteomes" id="UP000770717">
    <property type="component" value="Unassembled WGS sequence"/>
</dbReference>
<evidence type="ECO:0000313" key="14">
    <source>
        <dbReference type="EMBL" id="KAG9479110.1"/>
    </source>
</evidence>
<reference evidence="14" key="1">
    <citation type="thesis" date="2020" institute="ProQuest LLC" country="789 East Eisenhower Parkway, Ann Arbor, MI, USA">
        <title>Comparative Genomics and Chromosome Evolution.</title>
        <authorList>
            <person name="Mudd A.B."/>
        </authorList>
    </citation>
    <scope>NUCLEOTIDE SEQUENCE</scope>
    <source>
        <strain evidence="14">HN-11 Male</strain>
        <tissue evidence="14">Kidney and liver</tissue>
    </source>
</reference>
<dbReference type="PROSITE" id="PS50268">
    <property type="entry name" value="CADHERIN_2"/>
    <property type="match status" value="3"/>
</dbReference>
<evidence type="ECO:0000256" key="12">
    <source>
        <dbReference type="SAM" id="Phobius"/>
    </source>
</evidence>
<organism evidence="14 15">
    <name type="scientific">Eleutherodactylus coqui</name>
    <name type="common">Puerto Rican coqui</name>
    <dbReference type="NCBI Taxonomy" id="57060"/>
    <lineage>
        <taxon>Eukaryota</taxon>
        <taxon>Metazoa</taxon>
        <taxon>Chordata</taxon>
        <taxon>Craniata</taxon>
        <taxon>Vertebrata</taxon>
        <taxon>Euteleostomi</taxon>
        <taxon>Amphibia</taxon>
        <taxon>Batrachia</taxon>
        <taxon>Anura</taxon>
        <taxon>Neobatrachia</taxon>
        <taxon>Hyloidea</taxon>
        <taxon>Eleutherodactylidae</taxon>
        <taxon>Eleutherodactylinae</taxon>
        <taxon>Eleutherodactylus</taxon>
        <taxon>Eleutherodactylus</taxon>
    </lineage>
</organism>
<dbReference type="PANTHER" id="PTHR24027">
    <property type="entry name" value="CADHERIN-23"/>
    <property type="match status" value="1"/>
</dbReference>
<comment type="function">
    <text evidence="10">Cadherins are calcium-dependent cell adhesion proteins.</text>
</comment>
<dbReference type="GO" id="GO:0016477">
    <property type="term" value="P:cell migration"/>
    <property type="evidence" value="ECO:0007669"/>
    <property type="project" value="TreeGrafter"/>
</dbReference>
<evidence type="ECO:0000256" key="6">
    <source>
        <dbReference type="ARBA" id="ARBA00022989"/>
    </source>
</evidence>
<evidence type="ECO:0000256" key="11">
    <source>
        <dbReference type="SAM" id="MobiDB-lite"/>
    </source>
</evidence>
<feature type="compositionally biased region" description="Polar residues" evidence="11">
    <location>
        <begin position="213"/>
        <end position="224"/>
    </location>
</feature>
<keyword evidence="3" id="KW-0677">Repeat</keyword>
<dbReference type="GO" id="GO:0007156">
    <property type="term" value="P:homophilic cell adhesion via plasma membrane adhesion molecules"/>
    <property type="evidence" value="ECO:0007669"/>
    <property type="project" value="InterPro"/>
</dbReference>
<dbReference type="EMBL" id="WNTK01000008">
    <property type="protein sequence ID" value="KAG9479110.1"/>
    <property type="molecule type" value="Genomic_DNA"/>
</dbReference>
<dbReference type="GO" id="GO:0008013">
    <property type="term" value="F:beta-catenin binding"/>
    <property type="evidence" value="ECO:0007669"/>
    <property type="project" value="TreeGrafter"/>
</dbReference>
<comment type="caution">
    <text evidence="14">The sequence shown here is derived from an EMBL/GenBank/DDBJ whole genome shotgun (WGS) entry which is preliminary data.</text>
</comment>
<evidence type="ECO:0000256" key="1">
    <source>
        <dbReference type="ARBA" id="ARBA00004251"/>
    </source>
</evidence>
<evidence type="ECO:0000256" key="9">
    <source>
        <dbReference type="RuleBase" id="RU003318"/>
    </source>
</evidence>
<dbReference type="InterPro" id="IPR002126">
    <property type="entry name" value="Cadherin-like_dom"/>
</dbReference>
<keyword evidence="7 12" id="KW-0472">Membrane</keyword>
<evidence type="ECO:0000256" key="8">
    <source>
        <dbReference type="PROSITE-ProRule" id="PRU00043"/>
    </source>
</evidence>
<keyword evidence="5 9" id="KW-0130">Cell adhesion</keyword>
<dbReference type="InterPro" id="IPR000233">
    <property type="entry name" value="Cadherin_Y-type_LIR"/>
</dbReference>
<dbReference type="Gene3D" id="4.10.900.10">
    <property type="entry name" value="TCF3-CBD (Catenin binding domain)"/>
    <property type="match status" value="1"/>
</dbReference>
<dbReference type="InterPro" id="IPR020894">
    <property type="entry name" value="Cadherin_CS"/>
</dbReference>
<dbReference type="InterPro" id="IPR015919">
    <property type="entry name" value="Cadherin-like_sf"/>
</dbReference>
<dbReference type="FunFam" id="2.60.40.60:FF:000017">
    <property type="entry name" value="Cadherin 24"/>
    <property type="match status" value="1"/>
</dbReference>
<evidence type="ECO:0000256" key="2">
    <source>
        <dbReference type="ARBA" id="ARBA00022692"/>
    </source>
</evidence>
<dbReference type="GO" id="GO:0007043">
    <property type="term" value="P:cell-cell junction assembly"/>
    <property type="evidence" value="ECO:0007669"/>
    <property type="project" value="TreeGrafter"/>
</dbReference>
<evidence type="ECO:0000259" key="13">
    <source>
        <dbReference type="PROSITE" id="PS50268"/>
    </source>
</evidence>
<proteinExistence type="predicted"/>
<keyword evidence="2 9" id="KW-0812">Transmembrane</keyword>
<dbReference type="Gene3D" id="2.60.40.60">
    <property type="entry name" value="Cadherins"/>
    <property type="match status" value="3"/>
</dbReference>
<dbReference type="GO" id="GO:0034332">
    <property type="term" value="P:adherens junction organization"/>
    <property type="evidence" value="ECO:0007669"/>
    <property type="project" value="TreeGrafter"/>
</dbReference>
<sequence>MIYSIDERGDYSMFNITTDALTQEGIITLNKLVDFESRRRYNIRVRAENKYNTALFDTATVRISVSNVDEPPVFLEKEYFMEIPESATVGSYVGSVTAKDPDGTDIMIRYGILHKKYSRPFEIHPNNGSIFTIKSLDREADIWHNITVSATEAKTAAYVSYVHVYIRVMDVNDNSPQLQNLPDIYVCEKSRIGQHVHTITAKDKDEPKLSHPFSFSQPPEESTSANFTITDNEDNTATILTAQDGYSSQDNPLFYLTVIINDNGTPSLSSTSTLTIKVCDCGIDNNTESCGKRGFLFYFLNSGAVIAISVFILLILVLALLVHIRCRKNQNSLNEKGEDLKENIVKYDDEGGGEEDTEAFDITGLRHHTVMRERKPKRTLRTDIQSMYRLSLGLGPDVAIFKEFLSEKLEEANADTNVLPLDYLHCYALEGTGSPTGSLSSLSITETNVSEADLYY</sequence>
<evidence type="ECO:0000256" key="4">
    <source>
        <dbReference type="ARBA" id="ARBA00022837"/>
    </source>
</evidence>
<dbReference type="GO" id="GO:0045296">
    <property type="term" value="F:cadherin binding"/>
    <property type="evidence" value="ECO:0007669"/>
    <property type="project" value="TreeGrafter"/>
</dbReference>
<dbReference type="CDD" id="cd11304">
    <property type="entry name" value="Cadherin_repeat"/>
    <property type="match status" value="2"/>
</dbReference>